<feature type="region of interest" description="Disordered" evidence="1">
    <location>
        <begin position="1"/>
        <end position="57"/>
    </location>
</feature>
<dbReference type="InParanoid" id="C1EIJ9"/>
<dbReference type="KEGG" id="mis:MICPUN_64603"/>
<dbReference type="GeneID" id="8249367"/>
<proteinExistence type="predicted"/>
<feature type="compositionally biased region" description="Gly residues" evidence="1">
    <location>
        <begin position="585"/>
        <end position="594"/>
    </location>
</feature>
<dbReference type="OMA" id="AREMNND"/>
<dbReference type="Proteomes" id="UP000002009">
    <property type="component" value="Chromosome 15"/>
</dbReference>
<feature type="compositionally biased region" description="Basic and acidic residues" evidence="1">
    <location>
        <begin position="640"/>
        <end position="653"/>
    </location>
</feature>
<feature type="compositionally biased region" description="Acidic residues" evidence="1">
    <location>
        <begin position="692"/>
        <end position="705"/>
    </location>
</feature>
<protein>
    <submittedName>
        <fullName evidence="2">Uncharacterized protein</fullName>
    </submittedName>
</protein>
<evidence type="ECO:0000313" key="2">
    <source>
        <dbReference type="EMBL" id="ACO67874.1"/>
    </source>
</evidence>
<dbReference type="AlphaFoldDB" id="C1EIJ9"/>
<dbReference type="RefSeq" id="XP_002506616.1">
    <property type="nucleotide sequence ID" value="XM_002506570.1"/>
</dbReference>
<name>C1EIJ9_MICCC</name>
<gene>
    <name evidence="2" type="ORF">MICPUN_64603</name>
</gene>
<feature type="compositionally biased region" description="Basic and acidic residues" evidence="1">
    <location>
        <begin position="11"/>
        <end position="21"/>
    </location>
</feature>
<organism evidence="2 3">
    <name type="scientific">Micromonas commoda (strain RCC299 / NOUM17 / CCMP2709)</name>
    <name type="common">Picoplanktonic green alga</name>
    <dbReference type="NCBI Taxonomy" id="296587"/>
    <lineage>
        <taxon>Eukaryota</taxon>
        <taxon>Viridiplantae</taxon>
        <taxon>Chlorophyta</taxon>
        <taxon>Mamiellophyceae</taxon>
        <taxon>Mamiellales</taxon>
        <taxon>Mamiellaceae</taxon>
        <taxon>Micromonas</taxon>
    </lineage>
</organism>
<reference evidence="2 3" key="1">
    <citation type="journal article" date="2009" name="Science">
        <title>Green evolution and dynamic adaptations revealed by genomes of the marine picoeukaryotes Micromonas.</title>
        <authorList>
            <person name="Worden A.Z."/>
            <person name="Lee J.H."/>
            <person name="Mock T."/>
            <person name="Rouze P."/>
            <person name="Simmons M.P."/>
            <person name="Aerts A.L."/>
            <person name="Allen A.E."/>
            <person name="Cuvelier M.L."/>
            <person name="Derelle E."/>
            <person name="Everett M.V."/>
            <person name="Foulon E."/>
            <person name="Grimwood J."/>
            <person name="Gundlach H."/>
            <person name="Henrissat B."/>
            <person name="Napoli C."/>
            <person name="McDonald S.M."/>
            <person name="Parker M.S."/>
            <person name="Rombauts S."/>
            <person name="Salamov A."/>
            <person name="Von Dassow P."/>
            <person name="Badger J.H."/>
            <person name="Coutinho P.M."/>
            <person name="Demir E."/>
            <person name="Dubchak I."/>
            <person name="Gentemann C."/>
            <person name="Eikrem W."/>
            <person name="Gready J.E."/>
            <person name="John U."/>
            <person name="Lanier W."/>
            <person name="Lindquist E.A."/>
            <person name="Lucas S."/>
            <person name="Mayer K.F."/>
            <person name="Moreau H."/>
            <person name="Not F."/>
            <person name="Otillar R."/>
            <person name="Panaud O."/>
            <person name="Pangilinan J."/>
            <person name="Paulsen I."/>
            <person name="Piegu B."/>
            <person name="Poliakov A."/>
            <person name="Robbens S."/>
            <person name="Schmutz J."/>
            <person name="Toulza E."/>
            <person name="Wyss T."/>
            <person name="Zelensky A."/>
            <person name="Zhou K."/>
            <person name="Armbrust E.V."/>
            <person name="Bhattacharya D."/>
            <person name="Goodenough U.W."/>
            <person name="Van de Peer Y."/>
            <person name="Grigoriev I.V."/>
        </authorList>
    </citation>
    <scope>NUCLEOTIDE SEQUENCE [LARGE SCALE GENOMIC DNA]</scope>
    <source>
        <strain evidence="3">RCC299 / NOUM17</strain>
    </source>
</reference>
<accession>C1EIJ9</accession>
<feature type="compositionally biased region" description="Basic residues" evidence="1">
    <location>
        <begin position="629"/>
        <end position="639"/>
    </location>
</feature>
<keyword evidence="3" id="KW-1185">Reference proteome</keyword>
<evidence type="ECO:0000313" key="3">
    <source>
        <dbReference type="Proteomes" id="UP000002009"/>
    </source>
</evidence>
<evidence type="ECO:0000256" key="1">
    <source>
        <dbReference type="SAM" id="MobiDB-lite"/>
    </source>
</evidence>
<feature type="region of interest" description="Disordered" evidence="1">
    <location>
        <begin position="583"/>
        <end position="720"/>
    </location>
</feature>
<sequence>MFRRIFGSSSKAEKPNRRGSETRAGGPGPVEEDAPPEPEIVDTGSEDDFDDGDATAEPCADACAPELRALFDSNLLSDRRVHAGRISALAASLEAHPAPVPNDLAPRVVDAIASALNAKTTVTTVTSREQCARLVSAIASHPWNVDVALECLRRCDEAFEFAFEGEELQRDVTVVTGHSKRGRKGKRGVSSAKVTWPLHLHVTVAMLRIFGDSFGAPELLEMHRDDCDAAVVATLQLLDHAVSSSQGDASRLASRACGLLHALTTPQAHFLEGDRNETPMTELAKGFRRIVGDLTRAFIERDAPRRLVSALETMAIVSSSKAGSREDADASSAAIKAMRNLLLHTDERGAQLRKALAQSEMTVRVLEPFLARAVRDARDAETSLCDEEDEDDHRAVTHRAVTHREASDDGWRERRVYERKRALRTASAAVADALNALVVATHKDGTLRQRLLCGVGGDRVSDTKVGQSATEAASLVPGGVLGVECLACNLNVVDALLRLACNLGVGCGDDGGGAPAKGGRERWVRTLTERCIDRLDDDAAVILSTRFAEEVRSAPVVRDCKTHGWLVSLLPEPTAPRVVVEAALKGGGGGGGGGKRNRRNRGKSQPGAGGSNNKQRPGGGKTEKEKARKREQRRRKKRREKEAKEAGRRRDEASVEGESASSPAIARSPPPRVVGCDAAQVIEVRRSTPKVEDDEVVSDDGDGDEGSSLGGDSSGDDVRGVNEFKIGFGASSSQRPVFVNPMFDSKEDTLEGVDKLLEEVDRLGF</sequence>
<dbReference type="OrthoDB" id="10685663at2759"/>
<dbReference type="EMBL" id="CP001333">
    <property type="protein sequence ID" value="ACO67874.1"/>
    <property type="molecule type" value="Genomic_DNA"/>
</dbReference>
<feature type="compositionally biased region" description="Acidic residues" evidence="1">
    <location>
        <begin position="30"/>
        <end position="54"/>
    </location>
</feature>